<feature type="region of interest" description="Disordered" evidence="4">
    <location>
        <begin position="245"/>
        <end position="283"/>
    </location>
</feature>
<dbReference type="PANTHER" id="PTHR32125:SF4">
    <property type="entry name" value="2-C-METHYL-D-ERYTHRITOL 4-PHOSPHATE CYTIDYLYLTRANSFERASE, CHLOROPLASTIC"/>
    <property type="match status" value="1"/>
</dbReference>
<gene>
    <name evidence="3" type="primary">ispD</name>
    <name evidence="5" type="ORF">IU459_19675</name>
</gene>
<dbReference type="InterPro" id="IPR029044">
    <property type="entry name" value="Nucleotide-diphossugar_trans"/>
</dbReference>
<protein>
    <recommendedName>
        <fullName evidence="3">2-C-methyl-D-erythritol 4-phosphate cytidylyltransferase</fullName>
        <ecNumber evidence="3">2.7.7.60</ecNumber>
    </recommendedName>
    <alternativeName>
        <fullName evidence="3">4-diphosphocytidyl-2C-methyl-D-erythritol synthase</fullName>
    </alternativeName>
    <alternativeName>
        <fullName evidence="3">MEP cytidylyltransferase</fullName>
        <shortName evidence="3">MCT</shortName>
    </alternativeName>
</protein>
<reference evidence="5 6" key="1">
    <citation type="submission" date="2020-10" db="EMBL/GenBank/DDBJ databases">
        <title>Identification of Nocardia species via Next-generation sequencing and recognition of intraspecies genetic diversity.</title>
        <authorList>
            <person name="Li P."/>
            <person name="Li P."/>
            <person name="Lu B."/>
        </authorList>
    </citation>
    <scope>NUCLEOTIDE SEQUENCE [LARGE SCALE GENOMIC DNA]</scope>
    <source>
        <strain evidence="5 6">BJ06-0157</strain>
    </source>
</reference>
<evidence type="ECO:0000256" key="3">
    <source>
        <dbReference type="HAMAP-Rule" id="MF_00108"/>
    </source>
</evidence>
<evidence type="ECO:0000256" key="1">
    <source>
        <dbReference type="ARBA" id="ARBA00022679"/>
    </source>
</evidence>
<dbReference type="CDD" id="cd02516">
    <property type="entry name" value="CDP-ME_synthetase"/>
    <property type="match status" value="1"/>
</dbReference>
<dbReference type="Pfam" id="PF01128">
    <property type="entry name" value="IspD"/>
    <property type="match status" value="1"/>
</dbReference>
<keyword evidence="3" id="KW-0414">Isoprene biosynthesis</keyword>
<dbReference type="NCBIfam" id="TIGR00453">
    <property type="entry name" value="ispD"/>
    <property type="match status" value="1"/>
</dbReference>
<name>A0ABS0CY63_9NOCA</name>
<feature type="site" description="Transition state stabilizer" evidence="3">
    <location>
        <position position="34"/>
    </location>
</feature>
<evidence type="ECO:0000313" key="5">
    <source>
        <dbReference type="EMBL" id="MBF6299743.1"/>
    </source>
</evidence>
<evidence type="ECO:0000313" key="6">
    <source>
        <dbReference type="Proteomes" id="UP000702209"/>
    </source>
</evidence>
<feature type="site" description="Transition state stabilizer" evidence="3">
    <location>
        <position position="27"/>
    </location>
</feature>
<evidence type="ECO:0000256" key="2">
    <source>
        <dbReference type="ARBA" id="ARBA00022695"/>
    </source>
</evidence>
<comment type="similarity">
    <text evidence="3">Belongs to the IspD/TarI cytidylyltransferase family. IspD subfamily.</text>
</comment>
<keyword evidence="1 3" id="KW-0808">Transferase</keyword>
<comment type="caution">
    <text evidence="5">The sequence shown here is derived from an EMBL/GenBank/DDBJ whole genome shotgun (WGS) entry which is preliminary data.</text>
</comment>
<proteinExistence type="inferred from homology"/>
<keyword evidence="6" id="KW-1185">Reference proteome</keyword>
<dbReference type="InterPro" id="IPR050088">
    <property type="entry name" value="IspD/TarI_cytidylyltransf_bact"/>
</dbReference>
<sequence>MNTPDNGVRSTSGPVVALVPAAGRGVRLGESTPKAFVTVGGTPMVRLAVEGLIASGAVDRIIVMVPTEFVDSAVALLPPSDSVHVVVGGAERTDSVRAGIAAAPDAGYFLVHDAARALTPPELIARVAAELRTGRSAVIPGLPVADTIKSVDATGAVTGTPDRAQLRAIQTPQGFAAELLRSAYATEGIQATDDAGLVERLGATVTTIPGDPLAFKITTPLDLLLANAVLDGAEIGRAVRELASESSAQRAMAPPSASAVRELASESSAQRAMAPPSASEVAP</sequence>
<dbReference type="Proteomes" id="UP000702209">
    <property type="component" value="Unassembled WGS sequence"/>
</dbReference>
<organism evidence="5 6">
    <name type="scientific">Nocardia amamiensis</name>
    <dbReference type="NCBI Taxonomy" id="404578"/>
    <lineage>
        <taxon>Bacteria</taxon>
        <taxon>Bacillati</taxon>
        <taxon>Actinomycetota</taxon>
        <taxon>Actinomycetes</taxon>
        <taxon>Mycobacteriales</taxon>
        <taxon>Nocardiaceae</taxon>
        <taxon>Nocardia</taxon>
    </lineage>
</organism>
<comment type="pathway">
    <text evidence="3">Isoprenoid biosynthesis; isopentenyl diphosphate biosynthesis via DXP pathway; isopentenyl diphosphate from 1-deoxy-D-xylulose 5-phosphate: step 2/6.</text>
</comment>
<dbReference type="HAMAP" id="MF_00108">
    <property type="entry name" value="IspD"/>
    <property type="match status" value="1"/>
</dbReference>
<dbReference type="InterPro" id="IPR034683">
    <property type="entry name" value="IspD/TarI"/>
</dbReference>
<comment type="catalytic activity">
    <reaction evidence="3">
        <text>2-C-methyl-D-erythritol 4-phosphate + CTP + H(+) = 4-CDP-2-C-methyl-D-erythritol + diphosphate</text>
        <dbReference type="Rhea" id="RHEA:13429"/>
        <dbReference type="ChEBI" id="CHEBI:15378"/>
        <dbReference type="ChEBI" id="CHEBI:33019"/>
        <dbReference type="ChEBI" id="CHEBI:37563"/>
        <dbReference type="ChEBI" id="CHEBI:57823"/>
        <dbReference type="ChEBI" id="CHEBI:58262"/>
        <dbReference type="EC" id="2.7.7.60"/>
    </reaction>
</comment>
<accession>A0ABS0CY63</accession>
<dbReference type="GO" id="GO:0050518">
    <property type="term" value="F:2-C-methyl-D-erythritol 4-phosphate cytidylyltransferase activity"/>
    <property type="evidence" value="ECO:0007669"/>
    <property type="project" value="UniProtKB-EC"/>
</dbReference>
<feature type="site" description="Positions MEP for the nucleophilic attack" evidence="3">
    <location>
        <position position="216"/>
    </location>
</feature>
<dbReference type="InterPro" id="IPR001228">
    <property type="entry name" value="IspD"/>
</dbReference>
<dbReference type="SUPFAM" id="SSF53448">
    <property type="entry name" value="Nucleotide-diphospho-sugar transferases"/>
    <property type="match status" value="1"/>
</dbReference>
<feature type="site" description="Positions MEP for the nucleophilic attack" evidence="3">
    <location>
        <position position="163"/>
    </location>
</feature>
<evidence type="ECO:0000256" key="4">
    <source>
        <dbReference type="SAM" id="MobiDB-lite"/>
    </source>
</evidence>
<dbReference type="EC" id="2.7.7.60" evidence="3"/>
<dbReference type="PANTHER" id="PTHR32125">
    <property type="entry name" value="2-C-METHYL-D-ERYTHRITOL 4-PHOSPHATE CYTIDYLYLTRANSFERASE, CHLOROPLASTIC"/>
    <property type="match status" value="1"/>
</dbReference>
<dbReference type="EMBL" id="JADLQX010000014">
    <property type="protein sequence ID" value="MBF6299743.1"/>
    <property type="molecule type" value="Genomic_DNA"/>
</dbReference>
<dbReference type="Gene3D" id="3.90.550.10">
    <property type="entry name" value="Spore Coat Polysaccharide Biosynthesis Protein SpsA, Chain A"/>
    <property type="match status" value="1"/>
</dbReference>
<keyword evidence="2 3" id="KW-0548">Nucleotidyltransferase</keyword>
<comment type="function">
    <text evidence="3">Catalyzes the formation of 4-diphosphocytidyl-2-C-methyl-D-erythritol from CTP and 2-C-methyl-D-erythritol 4-phosphate (MEP).</text>
</comment>